<keyword evidence="2" id="KW-0560">Oxidoreductase</keyword>
<dbReference type="InterPro" id="IPR051911">
    <property type="entry name" value="SDR_oxidoreductase"/>
</dbReference>
<dbReference type="InterPro" id="IPR036291">
    <property type="entry name" value="NAD(P)-bd_dom_sf"/>
</dbReference>
<dbReference type="Pfam" id="PF00106">
    <property type="entry name" value="adh_short"/>
    <property type="match status" value="1"/>
</dbReference>
<dbReference type="InterPro" id="IPR003560">
    <property type="entry name" value="DHB_DH"/>
</dbReference>
<dbReference type="GO" id="GO:0008667">
    <property type="term" value="F:2,3-dihydro-2,3-dihydroxybenzoate dehydrogenase activity"/>
    <property type="evidence" value="ECO:0007669"/>
    <property type="project" value="InterPro"/>
</dbReference>
<protein>
    <recommendedName>
        <fullName evidence="5">NAD(P)-binding protein</fullName>
    </recommendedName>
</protein>
<gene>
    <name evidence="3" type="ORF">ALECFALPRED_005800</name>
</gene>
<dbReference type="InterPro" id="IPR002347">
    <property type="entry name" value="SDR_fam"/>
</dbReference>
<dbReference type="AlphaFoldDB" id="A0A8H3IYG6"/>
<dbReference type="PANTHER" id="PTHR43976">
    <property type="entry name" value="SHORT CHAIN DEHYDROGENASE"/>
    <property type="match status" value="1"/>
</dbReference>
<dbReference type="Gene3D" id="3.40.50.720">
    <property type="entry name" value="NAD(P)-binding Rossmann-like Domain"/>
    <property type="match status" value="1"/>
</dbReference>
<keyword evidence="4" id="KW-1185">Reference proteome</keyword>
<organism evidence="3 4">
    <name type="scientific">Alectoria fallacina</name>
    <dbReference type="NCBI Taxonomy" id="1903189"/>
    <lineage>
        <taxon>Eukaryota</taxon>
        <taxon>Fungi</taxon>
        <taxon>Dikarya</taxon>
        <taxon>Ascomycota</taxon>
        <taxon>Pezizomycotina</taxon>
        <taxon>Lecanoromycetes</taxon>
        <taxon>OSLEUM clade</taxon>
        <taxon>Lecanoromycetidae</taxon>
        <taxon>Lecanorales</taxon>
        <taxon>Lecanorineae</taxon>
        <taxon>Parmeliaceae</taxon>
        <taxon>Alectoria</taxon>
    </lineage>
</organism>
<reference evidence="3" key="1">
    <citation type="submission" date="2021-03" db="EMBL/GenBank/DDBJ databases">
        <authorList>
            <person name="Tagirdzhanova G."/>
        </authorList>
    </citation>
    <scope>NUCLEOTIDE SEQUENCE</scope>
</reference>
<dbReference type="Proteomes" id="UP000664203">
    <property type="component" value="Unassembled WGS sequence"/>
</dbReference>
<evidence type="ECO:0008006" key="5">
    <source>
        <dbReference type="Google" id="ProtNLM"/>
    </source>
</evidence>
<comment type="caution">
    <text evidence="3">The sequence shown here is derived from an EMBL/GenBank/DDBJ whole genome shotgun (WGS) entry which is preliminary data.</text>
</comment>
<dbReference type="GO" id="GO:0019290">
    <property type="term" value="P:siderophore biosynthetic process"/>
    <property type="evidence" value="ECO:0007669"/>
    <property type="project" value="InterPro"/>
</dbReference>
<dbReference type="PRINTS" id="PR01397">
    <property type="entry name" value="DHBDHDRGNASE"/>
</dbReference>
<evidence type="ECO:0000256" key="1">
    <source>
        <dbReference type="ARBA" id="ARBA00006484"/>
    </source>
</evidence>
<accession>A0A8H3IYG6</accession>
<evidence type="ECO:0000256" key="2">
    <source>
        <dbReference type="ARBA" id="ARBA00023002"/>
    </source>
</evidence>
<dbReference type="PANTHER" id="PTHR43976:SF16">
    <property type="entry name" value="SHORT-CHAIN DEHYDROGENASE_REDUCTASE FAMILY PROTEIN"/>
    <property type="match status" value="1"/>
</dbReference>
<dbReference type="EMBL" id="CAJPDR010000367">
    <property type="protein sequence ID" value="CAF9933980.1"/>
    <property type="molecule type" value="Genomic_DNA"/>
</dbReference>
<sequence>MPQLNWLVTGTSYGFGEYFVHSILARGDHVVATAQRAHEHLSHLKDAGAAILDLDVTAPQSELDATVKDALAIYGGIDVLIKNAGYVEAAILEELDDSRLRKVFETNLFGPVNLTRSLLPHFREKPNGVLLFMSSIGAYGGAVGAGAYSATKGALESKCLVDCLREEVSLFGIQCCLVTPGFYRTNIISPQNIKIVPPSISDYAELNKLYQGGVTAMCGNLQGDPRKATDRVVDMVRSEGMASGKPIPARLPLGADAIEIIRDDCLEKMKICDEWETFTSDTNFDAE</sequence>
<evidence type="ECO:0000313" key="4">
    <source>
        <dbReference type="Proteomes" id="UP000664203"/>
    </source>
</evidence>
<comment type="similarity">
    <text evidence="1">Belongs to the short-chain dehydrogenases/reductases (SDR) family.</text>
</comment>
<dbReference type="OrthoDB" id="1274115at2759"/>
<name>A0A8H3IYG6_9LECA</name>
<dbReference type="SUPFAM" id="SSF51735">
    <property type="entry name" value="NAD(P)-binding Rossmann-fold domains"/>
    <property type="match status" value="1"/>
</dbReference>
<evidence type="ECO:0000313" key="3">
    <source>
        <dbReference type="EMBL" id="CAF9933980.1"/>
    </source>
</evidence>
<proteinExistence type="inferred from homology"/>